<accession>A0AAD2Q4K0</accession>
<dbReference type="GO" id="GO:0009166">
    <property type="term" value="P:nucleotide catabolic process"/>
    <property type="evidence" value="ECO:0007669"/>
    <property type="project" value="TreeGrafter"/>
</dbReference>
<dbReference type="Pfam" id="PF00702">
    <property type="entry name" value="Hydrolase"/>
    <property type="match status" value="1"/>
</dbReference>
<evidence type="ECO:0000313" key="2">
    <source>
        <dbReference type="Proteomes" id="UP001295794"/>
    </source>
</evidence>
<keyword evidence="2" id="KW-1185">Reference proteome</keyword>
<dbReference type="PANTHER" id="PTHR47438">
    <property type="entry name" value="PHOSPHATE METABOLISM PROTEIN 8-RELATED"/>
    <property type="match status" value="1"/>
</dbReference>
<dbReference type="InterPro" id="IPR052791">
    <property type="entry name" value="SSM1_domain"/>
</dbReference>
<gene>
    <name evidence="1" type="ORF">MYCIT1_LOCUS23350</name>
</gene>
<dbReference type="AlphaFoldDB" id="A0AAD2Q4K0"/>
<dbReference type="NCBIfam" id="TIGR01509">
    <property type="entry name" value="HAD-SF-IA-v3"/>
    <property type="match status" value="1"/>
</dbReference>
<sequence>MSSSKRVIFFDIDNTLYSASTGISAAMGKRIHEYFRSLGLDEAEASDLHHDYYTKYGLALRGLILHHHVDPLDFDAKCDGSLPLEEFISPNPKLRKLFEDIDRTKCTHASRVLRILDLEDQIDGGVIFCDYAQPNFACKPDPQFYHQALAKASVSDLSLCYFIDDNRGNVDAARALNWGHVAHFWEKGLVHVEGGKVKEIGRERIENADNGAVIVTDLEELRIVWPEIFTNGD</sequence>
<name>A0AAD2Q4K0_9AGAR</name>
<comment type="caution">
    <text evidence="1">The sequence shown here is derived from an EMBL/GenBank/DDBJ whole genome shotgun (WGS) entry which is preliminary data.</text>
</comment>
<organism evidence="1 2">
    <name type="scientific">Mycena citricolor</name>
    <dbReference type="NCBI Taxonomy" id="2018698"/>
    <lineage>
        <taxon>Eukaryota</taxon>
        <taxon>Fungi</taxon>
        <taxon>Dikarya</taxon>
        <taxon>Basidiomycota</taxon>
        <taxon>Agaricomycotina</taxon>
        <taxon>Agaricomycetes</taxon>
        <taxon>Agaricomycetidae</taxon>
        <taxon>Agaricales</taxon>
        <taxon>Marasmiineae</taxon>
        <taxon>Mycenaceae</taxon>
        <taxon>Mycena</taxon>
    </lineage>
</organism>
<dbReference type="SUPFAM" id="SSF56784">
    <property type="entry name" value="HAD-like"/>
    <property type="match status" value="1"/>
</dbReference>
<dbReference type="GO" id="GO:0008252">
    <property type="term" value="F:nucleotidase activity"/>
    <property type="evidence" value="ECO:0007669"/>
    <property type="project" value="TreeGrafter"/>
</dbReference>
<reference evidence="1" key="1">
    <citation type="submission" date="2023-11" db="EMBL/GenBank/DDBJ databases">
        <authorList>
            <person name="De Vega J J."/>
            <person name="De Vega J J."/>
        </authorList>
    </citation>
    <scope>NUCLEOTIDE SEQUENCE</scope>
</reference>
<dbReference type="Gene3D" id="3.40.50.1000">
    <property type="entry name" value="HAD superfamily/HAD-like"/>
    <property type="match status" value="1"/>
</dbReference>
<dbReference type="InterPro" id="IPR006439">
    <property type="entry name" value="HAD-SF_hydro_IA"/>
</dbReference>
<evidence type="ECO:0008006" key="3">
    <source>
        <dbReference type="Google" id="ProtNLM"/>
    </source>
</evidence>
<dbReference type="EMBL" id="CAVNYO010000405">
    <property type="protein sequence ID" value="CAK5275528.1"/>
    <property type="molecule type" value="Genomic_DNA"/>
</dbReference>
<dbReference type="GO" id="GO:0006206">
    <property type="term" value="P:pyrimidine nucleobase metabolic process"/>
    <property type="evidence" value="ECO:0007669"/>
    <property type="project" value="TreeGrafter"/>
</dbReference>
<evidence type="ECO:0000313" key="1">
    <source>
        <dbReference type="EMBL" id="CAK5275528.1"/>
    </source>
</evidence>
<dbReference type="InterPro" id="IPR036412">
    <property type="entry name" value="HAD-like_sf"/>
</dbReference>
<dbReference type="Proteomes" id="UP001295794">
    <property type="component" value="Unassembled WGS sequence"/>
</dbReference>
<proteinExistence type="predicted"/>
<protein>
    <recommendedName>
        <fullName evidence="3">Pyrimidine 5-nucleotidase</fullName>
    </recommendedName>
</protein>
<dbReference type="InterPro" id="IPR023214">
    <property type="entry name" value="HAD_sf"/>
</dbReference>
<dbReference type="Gene3D" id="1.10.150.450">
    <property type="match status" value="1"/>
</dbReference>
<dbReference type="PANTHER" id="PTHR47438:SF1">
    <property type="entry name" value="PHOSPHATE METABOLISM PROTEIN 8-RELATED"/>
    <property type="match status" value="1"/>
</dbReference>